<dbReference type="GeneID" id="78297536"/>
<dbReference type="EMBL" id="JABAEW010000018">
    <property type="protein sequence ID" value="NMD87080.1"/>
    <property type="molecule type" value="Genomic_DNA"/>
</dbReference>
<dbReference type="AlphaFoldDB" id="A0A2U1B1S7"/>
<evidence type="ECO:0008006" key="5">
    <source>
        <dbReference type="Google" id="ProtNLM"/>
    </source>
</evidence>
<proteinExistence type="predicted"/>
<gene>
    <name evidence="2" type="ORF">C8D82_11193</name>
    <name evidence="1" type="ORF">HF882_10845</name>
</gene>
<accession>A0A2U1B1S7</accession>
<reference evidence="1 4" key="2">
    <citation type="submission" date="2020-04" db="EMBL/GenBank/DDBJ databases">
        <authorList>
            <person name="Hitch T.C.A."/>
            <person name="Wylensek D."/>
            <person name="Clavel T."/>
        </authorList>
    </citation>
    <scope>NUCLEOTIDE SEQUENCE [LARGE SCALE GENOMIC DNA]</scope>
    <source>
        <strain evidence="1 4">COR2-253-APC-1A</strain>
    </source>
</reference>
<dbReference type="RefSeq" id="WP_165832939.1">
    <property type="nucleotide sequence ID" value="NZ_CABMMC010000123.1"/>
</dbReference>
<dbReference type="Proteomes" id="UP000576225">
    <property type="component" value="Unassembled WGS sequence"/>
</dbReference>
<name>A0A2U1B1S7_9BACT</name>
<evidence type="ECO:0000313" key="1">
    <source>
        <dbReference type="EMBL" id="NMD87080.1"/>
    </source>
</evidence>
<keyword evidence="3" id="KW-1185">Reference proteome</keyword>
<protein>
    <recommendedName>
        <fullName evidence="5">Lipoprotein</fullName>
    </recommendedName>
</protein>
<organism evidence="2 3">
    <name type="scientific">Victivallis vadensis</name>
    <dbReference type="NCBI Taxonomy" id="172901"/>
    <lineage>
        <taxon>Bacteria</taxon>
        <taxon>Pseudomonadati</taxon>
        <taxon>Lentisphaerota</taxon>
        <taxon>Lentisphaeria</taxon>
        <taxon>Victivallales</taxon>
        <taxon>Victivallaceae</taxon>
        <taxon>Victivallis</taxon>
    </lineage>
</organism>
<reference evidence="2 3" key="1">
    <citation type="submission" date="2018-04" db="EMBL/GenBank/DDBJ databases">
        <title>Genomic Encyclopedia of Type Strains, Phase IV (KMG-IV): sequencing the most valuable type-strain genomes for metagenomic binning, comparative biology and taxonomic classification.</title>
        <authorList>
            <person name="Goeker M."/>
        </authorList>
    </citation>
    <scope>NUCLEOTIDE SEQUENCE [LARGE SCALE GENOMIC DNA]</scope>
    <source>
        <strain evidence="2 3">DSM 14823</strain>
    </source>
</reference>
<evidence type="ECO:0000313" key="2">
    <source>
        <dbReference type="EMBL" id="PVY42636.1"/>
    </source>
</evidence>
<comment type="caution">
    <text evidence="2">The sequence shown here is derived from an EMBL/GenBank/DDBJ whole genome shotgun (WGS) entry which is preliminary data.</text>
</comment>
<dbReference type="Proteomes" id="UP000245959">
    <property type="component" value="Unassembled WGS sequence"/>
</dbReference>
<dbReference type="EMBL" id="QEKH01000011">
    <property type="protein sequence ID" value="PVY42636.1"/>
    <property type="molecule type" value="Genomic_DNA"/>
</dbReference>
<evidence type="ECO:0000313" key="4">
    <source>
        <dbReference type="Proteomes" id="UP000576225"/>
    </source>
</evidence>
<evidence type="ECO:0000313" key="3">
    <source>
        <dbReference type="Proteomes" id="UP000245959"/>
    </source>
</evidence>
<sequence length="57" mass="6117">MTGTVRTIGTAAFLAAVFCILALLSGCTEAERRGYSSIPHNTPASWEINPYGDSFHN</sequence>
<dbReference type="PROSITE" id="PS51257">
    <property type="entry name" value="PROKAR_LIPOPROTEIN"/>
    <property type="match status" value="1"/>
</dbReference>